<dbReference type="SMART" id="SM00052">
    <property type="entry name" value="EAL"/>
    <property type="match status" value="1"/>
</dbReference>
<comment type="caution">
    <text evidence="4">The sequence shown here is derived from an EMBL/GenBank/DDBJ whole genome shotgun (WGS) entry which is preliminary data.</text>
</comment>
<evidence type="ECO:0000313" key="4">
    <source>
        <dbReference type="EMBL" id="TYT25572.1"/>
    </source>
</evidence>
<dbReference type="Proteomes" id="UP000324973">
    <property type="component" value="Unassembled WGS sequence"/>
</dbReference>
<proteinExistence type="predicted"/>
<protein>
    <submittedName>
        <fullName evidence="4">EAL domain-containing protein</fullName>
    </submittedName>
</protein>
<dbReference type="OrthoDB" id="197861at2"/>
<dbReference type="InterPro" id="IPR035919">
    <property type="entry name" value="EAL_sf"/>
</dbReference>
<organism evidence="4 5">
    <name type="scientific">Luteimonas viscosa</name>
    <dbReference type="NCBI Taxonomy" id="1132694"/>
    <lineage>
        <taxon>Bacteria</taxon>
        <taxon>Pseudomonadati</taxon>
        <taxon>Pseudomonadota</taxon>
        <taxon>Gammaproteobacteria</taxon>
        <taxon>Lysobacterales</taxon>
        <taxon>Lysobacteraceae</taxon>
        <taxon>Luteimonas</taxon>
    </lineage>
</organism>
<dbReference type="InterPro" id="IPR000160">
    <property type="entry name" value="GGDEF_dom"/>
</dbReference>
<dbReference type="PANTHER" id="PTHR44757">
    <property type="entry name" value="DIGUANYLATE CYCLASE DGCP"/>
    <property type="match status" value="1"/>
</dbReference>
<keyword evidence="1" id="KW-0175">Coiled coil</keyword>
<dbReference type="PROSITE" id="PS50883">
    <property type="entry name" value="EAL"/>
    <property type="match status" value="1"/>
</dbReference>
<evidence type="ECO:0000259" key="3">
    <source>
        <dbReference type="PROSITE" id="PS50887"/>
    </source>
</evidence>
<dbReference type="InterPro" id="IPR029787">
    <property type="entry name" value="Nucleotide_cyclase"/>
</dbReference>
<dbReference type="PROSITE" id="PS50887">
    <property type="entry name" value="GGDEF"/>
    <property type="match status" value="1"/>
</dbReference>
<dbReference type="CDD" id="cd01949">
    <property type="entry name" value="GGDEF"/>
    <property type="match status" value="1"/>
</dbReference>
<dbReference type="SUPFAM" id="SSF55781">
    <property type="entry name" value="GAF domain-like"/>
    <property type="match status" value="2"/>
</dbReference>
<dbReference type="PANTHER" id="PTHR44757:SF2">
    <property type="entry name" value="BIOFILM ARCHITECTURE MAINTENANCE PROTEIN MBAA"/>
    <property type="match status" value="1"/>
</dbReference>
<dbReference type="AlphaFoldDB" id="A0A5D4XRJ6"/>
<dbReference type="Pfam" id="PF00563">
    <property type="entry name" value="EAL"/>
    <property type="match status" value="1"/>
</dbReference>
<dbReference type="Pfam" id="PF00990">
    <property type="entry name" value="GGDEF"/>
    <property type="match status" value="1"/>
</dbReference>
<dbReference type="InterPro" id="IPR001633">
    <property type="entry name" value="EAL_dom"/>
</dbReference>
<accession>A0A5D4XRJ6</accession>
<feature type="domain" description="EAL" evidence="2">
    <location>
        <begin position="746"/>
        <end position="997"/>
    </location>
</feature>
<evidence type="ECO:0000313" key="5">
    <source>
        <dbReference type="Proteomes" id="UP000324973"/>
    </source>
</evidence>
<evidence type="ECO:0000259" key="2">
    <source>
        <dbReference type="PROSITE" id="PS50883"/>
    </source>
</evidence>
<dbReference type="SMART" id="SM00065">
    <property type="entry name" value="GAF"/>
    <property type="match status" value="2"/>
</dbReference>
<evidence type="ECO:0000256" key="1">
    <source>
        <dbReference type="SAM" id="Coils"/>
    </source>
</evidence>
<dbReference type="Gene3D" id="3.30.450.40">
    <property type="match status" value="2"/>
</dbReference>
<dbReference type="Gene3D" id="3.20.20.450">
    <property type="entry name" value="EAL domain"/>
    <property type="match status" value="1"/>
</dbReference>
<dbReference type="NCBIfam" id="TIGR00254">
    <property type="entry name" value="GGDEF"/>
    <property type="match status" value="1"/>
</dbReference>
<sequence>MSKLTDRRRPRGCRSRGRISLCSLNGDAEPVNVPATEANLPGPQTDAGLDAIAPLLARTLPAGATVAVGWNDPLLGAGASRSAAATPAHAAAVDGMLGGEPPGADGYDISAAWTLDATRVALVAQPGRQLPNALREGWLALARSTIDATFSSARAQSRIEGLRKSERLRQALFEIADLSGASLDMQEMLARIHAVVGTLMPADNFYIVRYDDVRETVRFLYFVDERDPWVADPDEEIPVCEMPNSLTVAMLRHGQPMLGPSAQIRSSLGVDKDPAHGPDSADWLGVPMRREGYVSGAIVVQSYDQPRRYTHEDRALLEFVAQHILTALDRKTAQDDLERRVDERTRELQHANWVLEAEIVERERAERLQRALFRISELSITAGSIERFYAEVHGVIDELLDARNFYIALLSEDGARLEFPYSVDERDPVRRPRRLGRGLTEYVIRTGQALLVDRYGMAQLESAGQMRGHGSLAHCWLGVPLTRDGATVGVIAVQSYSADVAFTPADQELLTFVAHHVDGALARKRAQESLKATHAELEFRVEARTRELEQANRELRAQIGERVRAQQRLTHQARHDHLTGLPNRVFLLDRLDSMMLQMYEPGRLPFAVLFLDLDRFKLINDSMGHAAGDAMLIEVGRRIRGAIGVEDVVARLGGDEFAIVLDAVADADVATDISTKILKKLGRSMWVAGRELFPSASIGIALWQPRYRHADELLRDADAAMYRAKARGRDRSERFDEEMRAEAMRLLDLEADLRRAIQRDAFEPHFQPIVRLADGVVVGHEALLRWKHELHGALPPSEFLRVCEDSGLIEQVDWLLYQRVVAWMGRHLEGYVSINVSPRHFHADDFAERLLRIIGDARVDPHRLRIEITEGALLDDAPRAARILNTLRAEGVLALLDDFGTGFSALSYLHRFPIQALKIDQSFIAGLSGETHAESLALVRAILALAGTLGIDTIGEGVETEHQRQLLTGLGCAYGQGYLFGRPVAQVEGRAPKARPAAVSARSR</sequence>
<dbReference type="SUPFAM" id="SSF141868">
    <property type="entry name" value="EAL domain-like"/>
    <property type="match status" value="1"/>
</dbReference>
<dbReference type="SMART" id="SM00267">
    <property type="entry name" value="GGDEF"/>
    <property type="match status" value="1"/>
</dbReference>
<keyword evidence="5" id="KW-1185">Reference proteome</keyword>
<dbReference type="SUPFAM" id="SSF55073">
    <property type="entry name" value="Nucleotide cyclase"/>
    <property type="match status" value="1"/>
</dbReference>
<dbReference type="InterPro" id="IPR029016">
    <property type="entry name" value="GAF-like_dom_sf"/>
</dbReference>
<dbReference type="EMBL" id="VTFT01000001">
    <property type="protein sequence ID" value="TYT25572.1"/>
    <property type="molecule type" value="Genomic_DNA"/>
</dbReference>
<dbReference type="InterPro" id="IPR043128">
    <property type="entry name" value="Rev_trsase/Diguanyl_cyclase"/>
</dbReference>
<feature type="coiled-coil region" evidence="1">
    <location>
        <begin position="534"/>
        <end position="568"/>
    </location>
</feature>
<feature type="domain" description="GGDEF" evidence="3">
    <location>
        <begin position="604"/>
        <end position="737"/>
    </location>
</feature>
<dbReference type="Gene3D" id="3.30.70.270">
    <property type="match status" value="1"/>
</dbReference>
<dbReference type="Pfam" id="PF13185">
    <property type="entry name" value="GAF_2"/>
    <property type="match status" value="2"/>
</dbReference>
<name>A0A5D4XRJ6_9GAMM</name>
<dbReference type="CDD" id="cd01948">
    <property type="entry name" value="EAL"/>
    <property type="match status" value="1"/>
</dbReference>
<dbReference type="InterPro" id="IPR003018">
    <property type="entry name" value="GAF"/>
</dbReference>
<reference evidence="4 5" key="1">
    <citation type="submission" date="2019-08" db="EMBL/GenBank/DDBJ databases">
        <title>Luteimonas viscosus sp. nov., isolated from soil of a sunflower field.</title>
        <authorList>
            <person name="Jianli Z."/>
            <person name="Ying Z."/>
        </authorList>
    </citation>
    <scope>NUCLEOTIDE SEQUENCE [LARGE SCALE GENOMIC DNA]</scope>
    <source>
        <strain evidence="4 5">XBU10</strain>
    </source>
</reference>
<dbReference type="InterPro" id="IPR052155">
    <property type="entry name" value="Biofilm_reg_signaling"/>
</dbReference>
<gene>
    <name evidence="4" type="ORF">FZO89_04465</name>
</gene>